<protein>
    <recommendedName>
        <fullName evidence="8">Penicillin-binding protein 2</fullName>
    </recommendedName>
</protein>
<keyword evidence="2 3" id="KW-0472">Membrane</keyword>
<dbReference type="AlphaFoldDB" id="A0A2H0TGK0"/>
<dbReference type="EMBL" id="PFCN01000002">
    <property type="protein sequence ID" value="PIR70679.1"/>
    <property type="molecule type" value="Genomic_DNA"/>
</dbReference>
<dbReference type="InterPro" id="IPR036138">
    <property type="entry name" value="PBP_dimer_sf"/>
</dbReference>
<gene>
    <name evidence="6" type="ORF">COU46_00050</name>
</gene>
<evidence type="ECO:0000256" key="1">
    <source>
        <dbReference type="ARBA" id="ARBA00004370"/>
    </source>
</evidence>
<accession>A0A2H0TGK0</accession>
<dbReference type="GO" id="GO:0071555">
    <property type="term" value="P:cell wall organization"/>
    <property type="evidence" value="ECO:0007669"/>
    <property type="project" value="TreeGrafter"/>
</dbReference>
<organism evidence="6 7">
    <name type="scientific">Candidatus Niyogibacteria bacterium CG10_big_fil_rev_8_21_14_0_10_42_19</name>
    <dbReference type="NCBI Taxonomy" id="1974725"/>
    <lineage>
        <taxon>Bacteria</taxon>
        <taxon>Candidatus Niyogiibacteriota</taxon>
    </lineage>
</organism>
<keyword evidence="3" id="KW-0812">Transmembrane</keyword>
<evidence type="ECO:0000259" key="5">
    <source>
        <dbReference type="Pfam" id="PF03717"/>
    </source>
</evidence>
<evidence type="ECO:0000256" key="2">
    <source>
        <dbReference type="ARBA" id="ARBA00023136"/>
    </source>
</evidence>
<dbReference type="PANTHER" id="PTHR30627">
    <property type="entry name" value="PEPTIDOGLYCAN D,D-TRANSPEPTIDASE"/>
    <property type="match status" value="1"/>
</dbReference>
<reference evidence="7" key="1">
    <citation type="submission" date="2017-09" db="EMBL/GenBank/DDBJ databases">
        <title>Depth-based differentiation of microbial function through sediment-hosted aquifers and enrichment of novel symbionts in the deep terrestrial subsurface.</title>
        <authorList>
            <person name="Probst A.J."/>
            <person name="Ladd B."/>
            <person name="Jarett J.K."/>
            <person name="Geller-Mcgrath D.E."/>
            <person name="Sieber C.M.K."/>
            <person name="Emerson J.B."/>
            <person name="Anantharaman K."/>
            <person name="Thomas B.C."/>
            <person name="Malmstrom R."/>
            <person name="Stieglmeier M."/>
            <person name="Klingl A."/>
            <person name="Woyke T."/>
            <person name="Ryan C.M."/>
            <person name="Banfield J.F."/>
        </authorList>
    </citation>
    <scope>NUCLEOTIDE SEQUENCE [LARGE SCALE GENOMIC DNA]</scope>
</reference>
<dbReference type="InterPro" id="IPR012338">
    <property type="entry name" value="Beta-lactam/transpept-like"/>
</dbReference>
<feature type="transmembrane region" description="Helical" evidence="3">
    <location>
        <begin position="7"/>
        <end position="27"/>
    </location>
</feature>
<evidence type="ECO:0008006" key="8">
    <source>
        <dbReference type="Google" id="ProtNLM"/>
    </source>
</evidence>
<dbReference type="Pfam" id="PF03717">
    <property type="entry name" value="PBP_dimer"/>
    <property type="match status" value="1"/>
</dbReference>
<dbReference type="Proteomes" id="UP000229383">
    <property type="component" value="Unassembled WGS sequence"/>
</dbReference>
<feature type="domain" description="Penicillin-binding protein transpeptidase" evidence="4">
    <location>
        <begin position="255"/>
        <end position="549"/>
    </location>
</feature>
<dbReference type="Pfam" id="PF00905">
    <property type="entry name" value="Transpeptidase"/>
    <property type="match status" value="1"/>
</dbReference>
<name>A0A2H0TGK0_9BACT</name>
<dbReference type="Gene3D" id="3.90.1310.10">
    <property type="entry name" value="Penicillin-binding protein 2a (Domain 2)"/>
    <property type="match status" value="1"/>
</dbReference>
<dbReference type="GO" id="GO:0008658">
    <property type="term" value="F:penicillin binding"/>
    <property type="evidence" value="ECO:0007669"/>
    <property type="project" value="InterPro"/>
</dbReference>
<sequence>MSTEHRLIIVALVISLFGVGILVKLFTMQVLSADFYRSLSEHQQTSSATLNNKRGDIILKNKNGKDILAATTRSGFLIFANPRNIDDPTSSYERFSEIIEERGLSVNRDLFMEIASKKDDPFEMLLHRADYSLAEQIKKVNIGGVNVRPEEWRTYPFAGLASHVLGFFGFGKTKQEGRYGLELYYEPELSGSNISESEGDDKIGEAIFEFVKKFLEQTIEGRNLYLTLQLEPQQELENNLEKIVLNYKPSKAGGIIINPKTGEIIAMASRPDFDPNSYSQVDDISAFLNPNVSSVFEMGSVFKPLVMAAAIDTGSVTADTVYEDKGFVMVRSARISNYDGRGRGTVNMQEVLNQSLNTGMVFVGKKLGKNKMLEYFENFGLDEKTDIDLPSEGLGDIANLLGGGDVEYATASFGQGIAITPIQFARAASALANGGLLMRPHIVKEITGPDDYRKIVEPKVERRVFSERTSEEITRMLVEVVDSYLMGGGKGPKHYSVAAKTGTAQIANKDSAGYSQEYMHAFFGYAPAYDPKFLIFLFAEAPKGVTYASYSLGPSFLNLTDFLLNYYEVPPDR</sequence>
<dbReference type="Gene3D" id="3.30.450.330">
    <property type="match status" value="1"/>
</dbReference>
<dbReference type="InterPro" id="IPR005311">
    <property type="entry name" value="PBP_dimer"/>
</dbReference>
<dbReference type="GO" id="GO:0005886">
    <property type="term" value="C:plasma membrane"/>
    <property type="evidence" value="ECO:0007669"/>
    <property type="project" value="TreeGrafter"/>
</dbReference>
<dbReference type="InterPro" id="IPR001460">
    <property type="entry name" value="PCN-bd_Tpept"/>
</dbReference>
<dbReference type="SUPFAM" id="SSF56601">
    <property type="entry name" value="beta-lactamase/transpeptidase-like"/>
    <property type="match status" value="1"/>
</dbReference>
<comment type="caution">
    <text evidence="6">The sequence shown here is derived from an EMBL/GenBank/DDBJ whole genome shotgun (WGS) entry which is preliminary data.</text>
</comment>
<keyword evidence="3" id="KW-1133">Transmembrane helix</keyword>
<comment type="subcellular location">
    <subcellularLocation>
        <location evidence="1">Membrane</location>
    </subcellularLocation>
</comment>
<dbReference type="Gene3D" id="3.40.710.10">
    <property type="entry name" value="DD-peptidase/beta-lactamase superfamily"/>
    <property type="match status" value="1"/>
</dbReference>
<evidence type="ECO:0000256" key="3">
    <source>
        <dbReference type="SAM" id="Phobius"/>
    </source>
</evidence>
<evidence type="ECO:0000259" key="4">
    <source>
        <dbReference type="Pfam" id="PF00905"/>
    </source>
</evidence>
<dbReference type="PANTHER" id="PTHR30627:SF1">
    <property type="entry name" value="PEPTIDOGLYCAN D,D-TRANSPEPTIDASE FTSI"/>
    <property type="match status" value="1"/>
</dbReference>
<proteinExistence type="predicted"/>
<evidence type="ECO:0000313" key="6">
    <source>
        <dbReference type="EMBL" id="PIR70679.1"/>
    </source>
</evidence>
<dbReference type="InterPro" id="IPR050515">
    <property type="entry name" value="Beta-lactam/transpept"/>
</dbReference>
<dbReference type="SUPFAM" id="SSF56519">
    <property type="entry name" value="Penicillin binding protein dimerisation domain"/>
    <property type="match status" value="1"/>
</dbReference>
<feature type="domain" description="Penicillin-binding protein dimerisation" evidence="5">
    <location>
        <begin position="53"/>
        <end position="193"/>
    </location>
</feature>
<evidence type="ECO:0000313" key="7">
    <source>
        <dbReference type="Proteomes" id="UP000229383"/>
    </source>
</evidence>